<evidence type="ECO:0000256" key="1">
    <source>
        <dbReference type="SAM" id="MobiDB-lite"/>
    </source>
</evidence>
<dbReference type="PANTHER" id="PTHR45527:SF1">
    <property type="entry name" value="FATTY ACID SYNTHASE"/>
    <property type="match status" value="1"/>
</dbReference>
<dbReference type="EMBL" id="CP073249">
    <property type="protein sequence ID" value="QUF04110.1"/>
    <property type="molecule type" value="Genomic_DNA"/>
</dbReference>
<accession>A0AA45R3Z9</accession>
<dbReference type="GO" id="GO:0009239">
    <property type="term" value="P:enterobactin biosynthetic process"/>
    <property type="evidence" value="ECO:0007669"/>
    <property type="project" value="TreeGrafter"/>
</dbReference>
<dbReference type="Gene3D" id="3.30.559.30">
    <property type="entry name" value="Nonribosomal peptide synthetase, condensation domain"/>
    <property type="match status" value="1"/>
</dbReference>
<dbReference type="InterPro" id="IPR001242">
    <property type="entry name" value="Condensation_dom"/>
</dbReference>
<feature type="domain" description="Condensation" evidence="2">
    <location>
        <begin position="29"/>
        <end position="321"/>
    </location>
</feature>
<dbReference type="Pfam" id="PF00668">
    <property type="entry name" value="Condensation"/>
    <property type="match status" value="1"/>
</dbReference>
<dbReference type="Gene3D" id="3.30.559.10">
    <property type="entry name" value="Chloramphenicol acetyltransferase-like domain"/>
    <property type="match status" value="1"/>
</dbReference>
<name>A0AA45R3Z9_9PSEU</name>
<dbReference type="GO" id="GO:0043041">
    <property type="term" value="P:amino acid activation for nonribosomal peptide biosynthetic process"/>
    <property type="evidence" value="ECO:0007669"/>
    <property type="project" value="TreeGrafter"/>
</dbReference>
<dbReference type="GO" id="GO:0008610">
    <property type="term" value="P:lipid biosynthetic process"/>
    <property type="evidence" value="ECO:0007669"/>
    <property type="project" value="UniProtKB-ARBA"/>
</dbReference>
<proteinExistence type="predicted"/>
<reference evidence="3" key="1">
    <citation type="submission" date="2021-04" db="EMBL/GenBank/DDBJ databases">
        <title>Genomic sequence of Actinosynnema pretiosum subsp. pretiosum ATCC 31280 (C-14919).</title>
        <authorList>
            <person name="Bai L."/>
            <person name="Wang X."/>
            <person name="Xiao Y."/>
        </authorList>
    </citation>
    <scope>NUCLEOTIDE SEQUENCE</scope>
    <source>
        <strain evidence="3">ATCC 31280</strain>
    </source>
</reference>
<dbReference type="SUPFAM" id="SSF52777">
    <property type="entry name" value="CoA-dependent acyltransferases"/>
    <property type="match status" value="2"/>
</dbReference>
<evidence type="ECO:0000313" key="4">
    <source>
        <dbReference type="Proteomes" id="UP000677152"/>
    </source>
</evidence>
<dbReference type="GO" id="GO:0009366">
    <property type="term" value="C:enterobactin synthetase complex"/>
    <property type="evidence" value="ECO:0007669"/>
    <property type="project" value="TreeGrafter"/>
</dbReference>
<evidence type="ECO:0000313" key="3">
    <source>
        <dbReference type="EMBL" id="QUF04110.1"/>
    </source>
</evidence>
<sequence length="451" mass="49016">MPRTWPASPFQHTIMTNDETIPSGSTGPHMTMSISALVTGGLDVDLLDAAYDDLVARNDVLRTTLEPDGAEWAQRVHPHRTARLHRTGAAASEAQSCVDAWSREPVPIDRPPLVRGQVVALDDGSHLVNLVFHHVHTDPPSLVLAVAELGALYTARLAGAPLPPPPLQYGPYSARRAAITAPTLDADRDHWRATVDGARPLDLSTGRDRSTPPSSGVLRLDVLDEREAAALEKWALRRRTTVFATLFTAFCLAAADRSTTRDVLVNTVFEQRAHPDVRTLIGPFLHPSVLRVRVPEGATWSSMTPVVREAVGAAYARAHVPGFDVLRLHPDVIRAVETEPVGLCVFQYLPYSGLEDSFAYGPATARVLARTQAGPTGDVGLMFRLHRRSSGSVCATVTYDRRDLAEPAVRDLFADFAARLREPLAERAPRTGSPSRPRDTAAPQRDSAPVT</sequence>
<organism evidence="3 4">
    <name type="scientific">Actinosynnema pretiosum subsp. pretiosum</name>
    <dbReference type="NCBI Taxonomy" id="103721"/>
    <lineage>
        <taxon>Bacteria</taxon>
        <taxon>Bacillati</taxon>
        <taxon>Actinomycetota</taxon>
        <taxon>Actinomycetes</taxon>
        <taxon>Pseudonocardiales</taxon>
        <taxon>Pseudonocardiaceae</taxon>
        <taxon>Actinosynnema</taxon>
    </lineage>
</organism>
<evidence type="ECO:0000259" key="2">
    <source>
        <dbReference type="Pfam" id="PF00668"/>
    </source>
</evidence>
<dbReference type="GO" id="GO:0047527">
    <property type="term" value="F:2,3-dihydroxybenzoate-serine ligase activity"/>
    <property type="evidence" value="ECO:0007669"/>
    <property type="project" value="TreeGrafter"/>
</dbReference>
<dbReference type="InterPro" id="IPR023213">
    <property type="entry name" value="CAT-like_dom_sf"/>
</dbReference>
<gene>
    <name evidence="3" type="ORF">KCV87_33030</name>
</gene>
<feature type="region of interest" description="Disordered" evidence="1">
    <location>
        <begin position="424"/>
        <end position="451"/>
    </location>
</feature>
<dbReference type="PANTHER" id="PTHR45527">
    <property type="entry name" value="NONRIBOSOMAL PEPTIDE SYNTHETASE"/>
    <property type="match status" value="1"/>
</dbReference>
<dbReference type="GO" id="GO:0031177">
    <property type="term" value="F:phosphopantetheine binding"/>
    <property type="evidence" value="ECO:0007669"/>
    <property type="project" value="TreeGrafter"/>
</dbReference>
<protein>
    <recommendedName>
        <fullName evidence="2">Condensation domain-containing protein</fullName>
    </recommendedName>
</protein>
<dbReference type="AlphaFoldDB" id="A0AA45R3Z9"/>
<dbReference type="Proteomes" id="UP000677152">
    <property type="component" value="Chromosome"/>
</dbReference>
<dbReference type="GO" id="GO:0005829">
    <property type="term" value="C:cytosol"/>
    <property type="evidence" value="ECO:0007669"/>
    <property type="project" value="TreeGrafter"/>
</dbReference>